<accession>A0A9X2RGJ8</accession>
<dbReference type="InterPro" id="IPR015813">
    <property type="entry name" value="Pyrv/PenolPyrv_kinase-like_dom"/>
</dbReference>
<dbReference type="PANTHER" id="PTHR42905">
    <property type="entry name" value="PHOSPHOENOLPYRUVATE CARBOXYLASE"/>
    <property type="match status" value="1"/>
</dbReference>
<dbReference type="InterPro" id="IPR040442">
    <property type="entry name" value="Pyrv_kinase-like_dom_sf"/>
</dbReference>
<dbReference type="SUPFAM" id="SSF51621">
    <property type="entry name" value="Phosphoenolpyruvate/pyruvate domain"/>
    <property type="match status" value="1"/>
</dbReference>
<evidence type="ECO:0000313" key="2">
    <source>
        <dbReference type="Proteomes" id="UP001142610"/>
    </source>
</evidence>
<name>A0A9X2RGJ8_9PROT</name>
<dbReference type="CDD" id="cd00377">
    <property type="entry name" value="ICL_PEPM"/>
    <property type="match status" value="1"/>
</dbReference>
<keyword evidence="1" id="KW-0456">Lyase</keyword>
<dbReference type="RefSeq" id="WP_256617856.1">
    <property type="nucleotide sequence ID" value="NZ_JANIBC010000001.1"/>
</dbReference>
<dbReference type="EMBL" id="JANIBC010000001">
    <property type="protein sequence ID" value="MCQ8184050.1"/>
    <property type="molecule type" value="Genomic_DNA"/>
</dbReference>
<gene>
    <name evidence="1" type="ORF">NOG11_01490</name>
</gene>
<keyword evidence="2" id="KW-1185">Reference proteome</keyword>
<protein>
    <submittedName>
        <fullName evidence="1">Isocitrate lyase/phosphoenolpyruvate mutase family protein</fullName>
    </submittedName>
</protein>
<reference evidence="1" key="1">
    <citation type="submission" date="2022-07" db="EMBL/GenBank/DDBJ databases">
        <title>Parvularcula maris sp. nov., an algicidal bacterium isolated from seawater.</title>
        <authorList>
            <person name="Li F."/>
        </authorList>
    </citation>
    <scope>NUCLEOTIDE SEQUENCE</scope>
    <source>
        <strain evidence="1">BGMRC 0090</strain>
    </source>
</reference>
<dbReference type="AlphaFoldDB" id="A0A9X2RGJ8"/>
<dbReference type="GO" id="GO:0016829">
    <property type="term" value="F:lyase activity"/>
    <property type="evidence" value="ECO:0007669"/>
    <property type="project" value="UniProtKB-KW"/>
</dbReference>
<dbReference type="Gene3D" id="3.20.20.60">
    <property type="entry name" value="Phosphoenolpyruvate-binding domains"/>
    <property type="match status" value="1"/>
</dbReference>
<dbReference type="PANTHER" id="PTHR42905:SF16">
    <property type="entry name" value="CARBOXYPHOSPHONOENOLPYRUVATE PHOSPHONOMUTASE-LIKE PROTEIN (AFU_ORTHOLOGUE AFUA_5G07230)"/>
    <property type="match status" value="1"/>
</dbReference>
<dbReference type="Proteomes" id="UP001142610">
    <property type="component" value="Unassembled WGS sequence"/>
</dbReference>
<proteinExistence type="predicted"/>
<organism evidence="1 2">
    <name type="scientific">Parvularcula maris</name>
    <dbReference type="NCBI Taxonomy" id="2965077"/>
    <lineage>
        <taxon>Bacteria</taxon>
        <taxon>Pseudomonadati</taxon>
        <taxon>Pseudomonadota</taxon>
        <taxon>Alphaproteobacteria</taxon>
        <taxon>Parvularculales</taxon>
        <taxon>Parvularculaceae</taxon>
        <taxon>Parvularcula</taxon>
    </lineage>
</organism>
<dbReference type="Pfam" id="PF13714">
    <property type="entry name" value="PEP_mutase"/>
    <property type="match status" value="1"/>
</dbReference>
<sequence length="251" mass="26447">MHQKDRAAAFAALHQEPTPLILHNVWDAGSARAVARSGALAIATSSWAVAAAQGYEDGEAMPVDIAEQITRRIVASVDLPVSADIEGGYGESPEEVASTLLRFIEAGVVGVNFEDRRIGREGLHDLTAQADRIAALRQAADETGVPVFINARTDVFFGGAGDIPHDRLMDQAVERAEAYAAAGANGFFVPGLVASDLIGVLCERTSLPINIMVTKDMPPVRELANLGVRRISFGPSLYLEAMGAVTAKAGA</sequence>
<comment type="caution">
    <text evidence="1">The sequence shown here is derived from an EMBL/GenBank/DDBJ whole genome shotgun (WGS) entry which is preliminary data.</text>
</comment>
<dbReference type="InterPro" id="IPR039556">
    <property type="entry name" value="ICL/PEPM"/>
</dbReference>
<evidence type="ECO:0000313" key="1">
    <source>
        <dbReference type="EMBL" id="MCQ8184050.1"/>
    </source>
</evidence>